<keyword evidence="2" id="KW-1185">Reference proteome</keyword>
<sequence>MDEPQYYVAGGVRRSVAAREAGAATLPAMLFRDGFPPQPIDVPLAALHVPETKDVISRTSSRYRQVLVDLPRILTGTMNAPIEVQPLGARGQSASIPLAAVRLEL</sequence>
<reference evidence="1 2" key="1">
    <citation type="journal article" date="2020" name="Syst. Appl. Microbiol.">
        <title>Alienimonas chondri sp. nov., a novel planctomycete isolated from the biofilm of the red alga Chondrus crispus.</title>
        <authorList>
            <person name="Vitorino I."/>
            <person name="Albuquerque L."/>
            <person name="Wiegand S."/>
            <person name="Kallscheuer N."/>
            <person name="da Costa M.S."/>
            <person name="Lobo-da-Cunha A."/>
            <person name="Jogler C."/>
            <person name="Lage O.M."/>
        </authorList>
    </citation>
    <scope>NUCLEOTIDE SEQUENCE [LARGE SCALE GENOMIC DNA]</scope>
    <source>
        <strain evidence="1 2">LzC2</strain>
    </source>
</reference>
<accession>A0ABX1VJH5</accession>
<dbReference type="Proteomes" id="UP000609651">
    <property type="component" value="Unassembled WGS sequence"/>
</dbReference>
<name>A0ABX1VJH5_9PLAN</name>
<evidence type="ECO:0000313" key="1">
    <source>
        <dbReference type="EMBL" id="NNJ27377.1"/>
    </source>
</evidence>
<dbReference type="RefSeq" id="WP_171189281.1">
    <property type="nucleotide sequence ID" value="NZ_WTPX01000146.1"/>
</dbReference>
<proteinExistence type="predicted"/>
<evidence type="ECO:0000313" key="2">
    <source>
        <dbReference type="Proteomes" id="UP000609651"/>
    </source>
</evidence>
<organism evidence="1 2">
    <name type="scientific">Alienimonas chondri</name>
    <dbReference type="NCBI Taxonomy" id="2681879"/>
    <lineage>
        <taxon>Bacteria</taxon>
        <taxon>Pseudomonadati</taxon>
        <taxon>Planctomycetota</taxon>
        <taxon>Planctomycetia</taxon>
        <taxon>Planctomycetales</taxon>
        <taxon>Planctomycetaceae</taxon>
        <taxon>Alienimonas</taxon>
    </lineage>
</organism>
<comment type="caution">
    <text evidence="1">The sequence shown here is derived from an EMBL/GenBank/DDBJ whole genome shotgun (WGS) entry which is preliminary data.</text>
</comment>
<dbReference type="EMBL" id="WTPX01000146">
    <property type="protein sequence ID" value="NNJ27377.1"/>
    <property type="molecule type" value="Genomic_DNA"/>
</dbReference>
<protein>
    <submittedName>
        <fullName evidence="1">Uncharacterized protein</fullName>
    </submittedName>
</protein>
<gene>
    <name evidence="1" type="ORF">LzC2_34790</name>
</gene>